<dbReference type="AlphaFoldDB" id="A0AA88Y5V9"/>
<dbReference type="EMBL" id="VSWD01000007">
    <property type="protein sequence ID" value="KAK3098276.1"/>
    <property type="molecule type" value="Genomic_DNA"/>
</dbReference>
<reference evidence="2" key="1">
    <citation type="submission" date="2019-08" db="EMBL/GenBank/DDBJ databases">
        <title>The improved chromosome-level genome for the pearl oyster Pinctada fucata martensii using PacBio sequencing and Hi-C.</title>
        <authorList>
            <person name="Zheng Z."/>
        </authorList>
    </citation>
    <scope>NUCLEOTIDE SEQUENCE</scope>
    <source>
        <strain evidence="2">ZZ-2019</strain>
        <tissue evidence="2">Adductor muscle</tissue>
    </source>
</reference>
<organism evidence="2 3">
    <name type="scientific">Pinctada imbricata</name>
    <name type="common">Atlantic pearl-oyster</name>
    <name type="synonym">Pinctada martensii</name>
    <dbReference type="NCBI Taxonomy" id="66713"/>
    <lineage>
        <taxon>Eukaryota</taxon>
        <taxon>Metazoa</taxon>
        <taxon>Spiralia</taxon>
        <taxon>Lophotrochozoa</taxon>
        <taxon>Mollusca</taxon>
        <taxon>Bivalvia</taxon>
        <taxon>Autobranchia</taxon>
        <taxon>Pteriomorphia</taxon>
        <taxon>Pterioida</taxon>
        <taxon>Pterioidea</taxon>
        <taxon>Pteriidae</taxon>
        <taxon>Pinctada</taxon>
    </lineage>
</organism>
<evidence type="ECO:0000313" key="3">
    <source>
        <dbReference type="Proteomes" id="UP001186944"/>
    </source>
</evidence>
<comment type="caution">
    <text evidence="2">The sequence shown here is derived from an EMBL/GenBank/DDBJ whole genome shotgun (WGS) entry which is preliminary data.</text>
</comment>
<protein>
    <recommendedName>
        <fullName evidence="1">Beta-lactamase-related domain-containing protein</fullName>
    </recommendedName>
</protein>
<feature type="domain" description="Beta-lactamase-related" evidence="1">
    <location>
        <begin position="1"/>
        <end position="323"/>
    </location>
</feature>
<accession>A0AA88Y5V9</accession>
<dbReference type="Pfam" id="PF00144">
    <property type="entry name" value="Beta-lactamase"/>
    <property type="match status" value="1"/>
</dbReference>
<dbReference type="InterPro" id="IPR001466">
    <property type="entry name" value="Beta-lactam-related"/>
</dbReference>
<dbReference type="PANTHER" id="PTHR46825:SF15">
    <property type="entry name" value="BETA-LACTAMASE-RELATED DOMAIN-CONTAINING PROTEIN"/>
    <property type="match status" value="1"/>
</dbReference>
<dbReference type="InterPro" id="IPR050491">
    <property type="entry name" value="AmpC-like"/>
</dbReference>
<evidence type="ECO:0000313" key="2">
    <source>
        <dbReference type="EMBL" id="KAK3098276.1"/>
    </source>
</evidence>
<evidence type="ECO:0000259" key="1">
    <source>
        <dbReference type="Pfam" id="PF00144"/>
    </source>
</evidence>
<sequence>MAVSVVKDNEVRFSHGFGTRKIGRSGGTVTERTIFGVASLSKAFAATLIVKLLDEDGRYDIDTPLRVILQNDAIFSDELRSKYTTIRDLLAHRLGLPGNNKIRMDTNLTRANLIGRLKYLSFKGRFRDSYYYSNLMYGVLTHIAEVLGGKKWEELVKEHLFDPLGMTSSTFATIAKPESLELAQGYFNNYGQLEPVPWELSRRWGLLCGSGCVMTNAKDMAKWMLFHLSKGLGSEGVRVVNESSITTLHRPQLHLPYNTKDKFKKSEIPVPTTLCSYAMGFRNGHYRGYEILSHTGSTYGYRAILTLFPSENLGIFTAMTGDDQGYLFRTTLHNYLADIYLNQQPWLNQSTLCSFPEPFFKDTRPKTKPSIEKYRNLARNVTQYAGMYYHPAYKNLKIIPKFPLHMEYGFGKFKLYAMTNKDHFYMEAYDTAKFISSTYGKVIFHASERDKNVIDRIEIPSFQKNDPPIFLKGISTSAAYSKLGPISTADIIHPQFILKTVSVIVILLNGYSF</sequence>
<dbReference type="Proteomes" id="UP001186944">
    <property type="component" value="Unassembled WGS sequence"/>
</dbReference>
<keyword evidence="3" id="KW-1185">Reference proteome</keyword>
<dbReference type="PANTHER" id="PTHR46825">
    <property type="entry name" value="D-ALANYL-D-ALANINE-CARBOXYPEPTIDASE/ENDOPEPTIDASE AMPH"/>
    <property type="match status" value="1"/>
</dbReference>
<dbReference type="InterPro" id="IPR012338">
    <property type="entry name" value="Beta-lactam/transpept-like"/>
</dbReference>
<name>A0AA88Y5V9_PINIB</name>
<gene>
    <name evidence="2" type="ORF">FSP39_017865</name>
</gene>
<proteinExistence type="predicted"/>
<dbReference type="Gene3D" id="3.40.710.10">
    <property type="entry name" value="DD-peptidase/beta-lactamase superfamily"/>
    <property type="match status" value="1"/>
</dbReference>
<dbReference type="SUPFAM" id="SSF56601">
    <property type="entry name" value="beta-lactamase/transpeptidase-like"/>
    <property type="match status" value="1"/>
</dbReference>